<proteinExistence type="predicted"/>
<evidence type="ECO:0000256" key="8">
    <source>
        <dbReference type="SAM" id="MobiDB-lite"/>
    </source>
</evidence>
<evidence type="ECO:0000256" key="5">
    <source>
        <dbReference type="ARBA" id="ARBA00022729"/>
    </source>
</evidence>
<keyword evidence="11" id="KW-1185">Reference proteome</keyword>
<dbReference type="InterPro" id="IPR044527">
    <property type="entry name" value="NrtA/CpmA_ABC-bd_dom"/>
</dbReference>
<dbReference type="PANTHER" id="PTHR30024:SF7">
    <property type="entry name" value="NITRATE_NITRITE BINDING PROTEIN NRTA"/>
    <property type="match status" value="1"/>
</dbReference>
<dbReference type="AlphaFoldDB" id="A0A2A2TCJ6"/>
<dbReference type="GO" id="GO:0005886">
    <property type="term" value="C:plasma membrane"/>
    <property type="evidence" value="ECO:0007669"/>
    <property type="project" value="UniProtKB-SubCell"/>
</dbReference>
<comment type="caution">
    <text evidence="10">The sequence shown here is derived from an EMBL/GenBank/DDBJ whole genome shotgun (WGS) entry which is preliminary data.</text>
</comment>
<dbReference type="GO" id="GO:0006811">
    <property type="term" value="P:monoatomic ion transport"/>
    <property type="evidence" value="ECO:0007669"/>
    <property type="project" value="UniProtKB-KW"/>
</dbReference>
<name>A0A2A2TCJ6_9CYAN</name>
<reference evidence="10 11" key="1">
    <citation type="submission" date="2017-08" db="EMBL/GenBank/DDBJ databases">
        <title>Draft genome sequence of filamentous cyanobacterium Calothrix elsteri CCALA 953.</title>
        <authorList>
            <person name="Gagunashvili A.N."/>
            <person name="Elster J."/>
            <person name="Andresson O.S."/>
        </authorList>
    </citation>
    <scope>NUCLEOTIDE SEQUENCE [LARGE SCALE GENOMIC DNA]</scope>
    <source>
        <strain evidence="10 11">CCALA 953</strain>
    </source>
</reference>
<protein>
    <submittedName>
        <fullName evidence="10">Bicarbonate-binding protein</fullName>
    </submittedName>
</protein>
<evidence type="ECO:0000256" key="6">
    <source>
        <dbReference type="ARBA" id="ARBA00023065"/>
    </source>
</evidence>
<keyword evidence="4" id="KW-0997">Cell inner membrane</keyword>
<feature type="signal peptide" evidence="9">
    <location>
        <begin position="1"/>
        <end position="23"/>
    </location>
</feature>
<feature type="chain" id="PRO_5012313618" evidence="9">
    <location>
        <begin position="24"/>
        <end position="442"/>
    </location>
</feature>
<feature type="compositionally biased region" description="Low complexity" evidence="8">
    <location>
        <begin position="28"/>
        <end position="38"/>
    </location>
</feature>
<gene>
    <name evidence="10" type="ORF">CK510_24605</name>
</gene>
<evidence type="ECO:0000256" key="4">
    <source>
        <dbReference type="ARBA" id="ARBA00022519"/>
    </source>
</evidence>
<dbReference type="Pfam" id="PF13379">
    <property type="entry name" value="NMT1_2"/>
    <property type="match status" value="1"/>
</dbReference>
<dbReference type="PANTHER" id="PTHR30024">
    <property type="entry name" value="ALIPHATIC SULFONATES-BINDING PROTEIN-RELATED"/>
    <property type="match status" value="1"/>
</dbReference>
<feature type="region of interest" description="Disordered" evidence="8">
    <location>
        <begin position="28"/>
        <end position="55"/>
    </location>
</feature>
<accession>A0A2A2TCJ6</accession>
<keyword evidence="3" id="KW-1003">Cell membrane</keyword>
<dbReference type="CDD" id="cd13553">
    <property type="entry name" value="PBP2_NrtA_CpmA_like"/>
    <property type="match status" value="1"/>
</dbReference>
<dbReference type="OrthoDB" id="416209at2"/>
<sequence>MSNLSRRKFIISAGITAASTLIAHGCSSSGTNTDNSSGGTTGTASPASNVTSAANAPKVETTKAKLGFIPLTDAAPLIIAKEKGFFAKYGMTDVEVSKQTSWPVTRDNLKLGSSGDGIDGAHILSPMPYQITIVDKVPMYILARLNLNGQGISVANKFKESKVALESKSLKDIASKAKAENKSLKIGITLPGGTHDLWMRYWLAAGGIDPDKDLGLEPVPPPQMIQNMKVATIEAFCVGEPWNAQLVSQKLGYTALVTGELWKDHPEKAFAMRKDWVDKNPNAAEALLMAVMEAQQWCDKPENQEEMCKICSSRKYFNVAVGDILERFRGNIDYGDGRNVKNFEHRMKFWTSNASYPYKSHDTWFLTENIRWGKLPKDTKVKAIVDEVNREDLWKKAAIALKLPADQIPASSSRGIETFFDGVKFDPEKPEEYLKSLKIKSA</sequence>
<evidence type="ECO:0000313" key="10">
    <source>
        <dbReference type="EMBL" id="PAX51470.1"/>
    </source>
</evidence>
<evidence type="ECO:0000256" key="7">
    <source>
        <dbReference type="ARBA" id="ARBA00023136"/>
    </source>
</evidence>
<evidence type="ECO:0000256" key="3">
    <source>
        <dbReference type="ARBA" id="ARBA00022475"/>
    </source>
</evidence>
<dbReference type="Gene3D" id="3.40.190.10">
    <property type="entry name" value="Periplasmic binding protein-like II"/>
    <property type="match status" value="2"/>
</dbReference>
<dbReference type="RefSeq" id="WP_095724181.1">
    <property type="nucleotide sequence ID" value="NZ_NTFS01000389.1"/>
</dbReference>
<organism evidence="10 11">
    <name type="scientific">Brunnivagina elsteri CCALA 953</name>
    <dbReference type="NCBI Taxonomy" id="987040"/>
    <lineage>
        <taxon>Bacteria</taxon>
        <taxon>Bacillati</taxon>
        <taxon>Cyanobacteriota</taxon>
        <taxon>Cyanophyceae</taxon>
        <taxon>Nostocales</taxon>
        <taxon>Calotrichaceae</taxon>
        <taxon>Brunnivagina</taxon>
    </lineage>
</organism>
<evidence type="ECO:0000256" key="2">
    <source>
        <dbReference type="ARBA" id="ARBA00022448"/>
    </source>
</evidence>
<dbReference type="Proteomes" id="UP000218238">
    <property type="component" value="Unassembled WGS sequence"/>
</dbReference>
<keyword evidence="6" id="KW-0406">Ion transport</keyword>
<comment type="subcellular location">
    <subcellularLocation>
        <location evidence="1">Cell inner membrane</location>
    </subcellularLocation>
</comment>
<evidence type="ECO:0000256" key="1">
    <source>
        <dbReference type="ARBA" id="ARBA00004533"/>
    </source>
</evidence>
<keyword evidence="7" id="KW-0472">Membrane</keyword>
<evidence type="ECO:0000313" key="11">
    <source>
        <dbReference type="Proteomes" id="UP000218238"/>
    </source>
</evidence>
<keyword evidence="5 9" id="KW-0732">Signal</keyword>
<evidence type="ECO:0000256" key="9">
    <source>
        <dbReference type="SAM" id="SignalP"/>
    </source>
</evidence>
<dbReference type="SUPFAM" id="SSF53850">
    <property type="entry name" value="Periplasmic binding protein-like II"/>
    <property type="match status" value="1"/>
</dbReference>
<feature type="compositionally biased region" description="Polar residues" evidence="8">
    <location>
        <begin position="44"/>
        <end position="54"/>
    </location>
</feature>
<keyword evidence="2" id="KW-0813">Transport</keyword>
<dbReference type="EMBL" id="NTFS01000389">
    <property type="protein sequence ID" value="PAX51470.1"/>
    <property type="molecule type" value="Genomic_DNA"/>
</dbReference>